<gene>
    <name evidence="2" type="ORF">lacNasYZ03_01300</name>
</gene>
<sequence>MQFSFSQKKNRAIYWKYSVFFLFLAACVFGPYLVTGHSLIWNTDAANQHLPLMIKYREYMLSFFRHLSKGPAEWSWTMGLGSDLFSVFSYYTIGDVFAYLALLFPTSHLVMAYQLILVLRLYCVGLAFVYFARHFAFKDGIILAGSGVYMVNAYLLYAVLAQPMFATTFILFPLIVVQLERLLQGGSQWSLFGVFVWMLVSNYYLAFVLGLGAIIYLLLRWGLTYWKKIPFWPTVGKLLFASLGAICLSAVLLLPELLAVINSTRTGSQFANGLKLYPAYYYLLLPKELINGDNWKLMFWSALGLASIILPALIHLFSSWRRFRVTAAALLLGGVMLLIPAAGAIFNGGMSASNRWTLLLYLPFAFSVMVFLKAVSERALSRQEMKRIMLVSLIYLAYLVFLSFLENDYKLFLPVIFLLLSLGASYLVNQGQFRSRYLLLLVAANLAFNALYTALPYNGNFAASMLARGEYEQIAEQRYGGLNHILPGGFYRVNTVSNNQFVGQEKLWNDLTSGLANVSSYYSIQNQYIGQFSTDMGNLQYDNNIPLHQLDDRTILNNFLGVRYIFSQKASTNASKLAGNYDLIASGEEQRDQNQQLVYQARLYKTTEAFPLLWVSQKVISPSRYRRLSASQKERALASGVVVKDSSLKQAKLSGVKVIKASLVDASGKKQSMSHLTYTSSKTSYKLKLHLTAKQRAQLGKSELHVEFSQISYQPFTLSKQLDAELKQAQQQAALTGKSFNAQASRYKYWHYHLLAGSPDPSYKLTVTGSKASETIVQPSQAMTSFYRLVTGATMNMGTYKKLPSSLTFQPSKLGTYTFKIRVVAIPLNKKYVKEVRQIQKQGVKQLKLGQNQLQGVFNSKKAGIVTSTIPYSTGWKAEIDGKPVKVLRTNTAFVGLKMPAGKHRLRLYYQTPGLRPGLLITAVTALLLALYAGIDQRERLKRFLKRKGSAKKAVKE</sequence>
<keyword evidence="3" id="KW-1185">Reference proteome</keyword>
<evidence type="ECO:0000313" key="3">
    <source>
        <dbReference type="Proteomes" id="UP000616547"/>
    </source>
</evidence>
<evidence type="ECO:0000256" key="1">
    <source>
        <dbReference type="SAM" id="Phobius"/>
    </source>
</evidence>
<feature type="transmembrane region" description="Helical" evidence="1">
    <location>
        <begin position="12"/>
        <end position="34"/>
    </location>
</feature>
<name>A0ABQ3W2E1_9LACO</name>
<feature type="transmembrane region" description="Helical" evidence="1">
    <location>
        <begin position="358"/>
        <end position="376"/>
    </location>
</feature>
<dbReference type="EMBL" id="BOCI01000029">
    <property type="protein sequence ID" value="GHW00443.1"/>
    <property type="molecule type" value="Genomic_DNA"/>
</dbReference>
<feature type="transmembrane region" description="Helical" evidence="1">
    <location>
        <begin position="297"/>
        <end position="318"/>
    </location>
</feature>
<keyword evidence="1" id="KW-1133">Transmembrane helix</keyword>
<dbReference type="RefSeq" id="WP_201331611.1">
    <property type="nucleotide sequence ID" value="NZ_BOCG01000078.1"/>
</dbReference>
<feature type="transmembrane region" description="Helical" evidence="1">
    <location>
        <begin position="915"/>
        <end position="935"/>
    </location>
</feature>
<keyword evidence="1" id="KW-0812">Transmembrane</keyword>
<evidence type="ECO:0000313" key="2">
    <source>
        <dbReference type="EMBL" id="GHW00443.1"/>
    </source>
</evidence>
<accession>A0ABQ3W2E1</accession>
<comment type="caution">
    <text evidence="2">The sequence shown here is derived from an EMBL/GenBank/DDBJ whole genome shotgun (WGS) entry which is preliminary data.</text>
</comment>
<dbReference type="PANTHER" id="PTHR38454">
    <property type="entry name" value="INTEGRAL MEMBRANE PROTEIN-RELATED"/>
    <property type="match status" value="1"/>
</dbReference>
<dbReference type="Proteomes" id="UP000616547">
    <property type="component" value="Unassembled WGS sequence"/>
</dbReference>
<feature type="transmembrane region" description="Helical" evidence="1">
    <location>
        <begin position="437"/>
        <end position="455"/>
    </location>
</feature>
<reference evidence="3" key="1">
    <citation type="submission" date="2021-01" db="EMBL/GenBank/DDBJ databases">
        <title>Draft genome sequence of Nasalis larvatus strain YZ03.</title>
        <authorList>
            <person name="Suzuki-Hashido N."/>
            <person name="Tsuchida S."/>
            <person name="Hayakawa T."/>
        </authorList>
    </citation>
    <scope>NUCLEOTIDE SEQUENCE [LARGE SCALE GENOMIC DNA]</scope>
    <source>
        <strain evidence="3">YZ03</strain>
    </source>
</reference>
<feature type="transmembrane region" description="Helical" evidence="1">
    <location>
        <begin position="189"/>
        <end position="218"/>
    </location>
</feature>
<feature type="transmembrane region" description="Helical" evidence="1">
    <location>
        <begin position="325"/>
        <end position="346"/>
    </location>
</feature>
<dbReference type="PANTHER" id="PTHR38454:SF1">
    <property type="entry name" value="INTEGRAL MEMBRANE PROTEIN"/>
    <property type="match status" value="1"/>
</dbReference>
<organism evidence="2 3">
    <name type="scientific">Lactobacillus nasalidis</name>
    <dbReference type="NCBI Taxonomy" id="2797258"/>
    <lineage>
        <taxon>Bacteria</taxon>
        <taxon>Bacillati</taxon>
        <taxon>Bacillota</taxon>
        <taxon>Bacilli</taxon>
        <taxon>Lactobacillales</taxon>
        <taxon>Lactobacillaceae</taxon>
        <taxon>Lactobacillus</taxon>
    </lineage>
</organism>
<proteinExistence type="predicted"/>
<feature type="transmembrane region" description="Helical" evidence="1">
    <location>
        <begin position="411"/>
        <end position="428"/>
    </location>
</feature>
<dbReference type="InterPro" id="IPR018580">
    <property type="entry name" value="Uncharacterised_YfhO"/>
</dbReference>
<feature type="transmembrane region" description="Helical" evidence="1">
    <location>
        <begin position="111"/>
        <end position="133"/>
    </location>
</feature>
<feature type="transmembrane region" description="Helical" evidence="1">
    <location>
        <begin position="153"/>
        <end position="177"/>
    </location>
</feature>
<feature type="transmembrane region" description="Helical" evidence="1">
    <location>
        <begin position="388"/>
        <end position="405"/>
    </location>
</feature>
<keyword evidence="1" id="KW-0472">Membrane</keyword>
<protein>
    <submittedName>
        <fullName evidence="2">Membrane protein</fullName>
    </submittedName>
</protein>
<feature type="transmembrane region" description="Helical" evidence="1">
    <location>
        <begin position="238"/>
        <end position="258"/>
    </location>
</feature>
<dbReference type="Pfam" id="PF09586">
    <property type="entry name" value="YfhO"/>
    <property type="match status" value="1"/>
</dbReference>